<gene>
    <name evidence="5" type="primary">LOC106466155</name>
</gene>
<protein>
    <submittedName>
        <fullName evidence="5">Uncharacterized protein LOC106466155 isoform X2</fullName>
    </submittedName>
</protein>
<proteinExistence type="predicted"/>
<feature type="domain" description="DUF7043" evidence="3">
    <location>
        <begin position="75"/>
        <end position="185"/>
    </location>
</feature>
<evidence type="ECO:0000313" key="4">
    <source>
        <dbReference type="Proteomes" id="UP000694941"/>
    </source>
</evidence>
<dbReference type="Proteomes" id="UP000694941">
    <property type="component" value="Unplaced"/>
</dbReference>
<organism evidence="4 5">
    <name type="scientific">Limulus polyphemus</name>
    <name type="common">Atlantic horseshoe crab</name>
    <dbReference type="NCBI Taxonomy" id="6850"/>
    <lineage>
        <taxon>Eukaryota</taxon>
        <taxon>Metazoa</taxon>
        <taxon>Ecdysozoa</taxon>
        <taxon>Arthropoda</taxon>
        <taxon>Chelicerata</taxon>
        <taxon>Merostomata</taxon>
        <taxon>Xiphosura</taxon>
        <taxon>Limulidae</taxon>
        <taxon>Limulus</taxon>
    </lineage>
</organism>
<dbReference type="Pfam" id="PF23069">
    <property type="entry name" value="DUF7042"/>
    <property type="match status" value="2"/>
</dbReference>
<evidence type="ECO:0000256" key="1">
    <source>
        <dbReference type="SAM" id="MobiDB-lite"/>
    </source>
</evidence>
<evidence type="ECO:0000259" key="2">
    <source>
        <dbReference type="Pfam" id="PF23069"/>
    </source>
</evidence>
<feature type="region of interest" description="Disordered" evidence="1">
    <location>
        <begin position="1"/>
        <end position="23"/>
    </location>
</feature>
<evidence type="ECO:0000259" key="3">
    <source>
        <dbReference type="Pfam" id="PF23070"/>
    </source>
</evidence>
<feature type="domain" description="DUF7042" evidence="2">
    <location>
        <begin position="21"/>
        <end position="69"/>
    </location>
</feature>
<keyword evidence="4" id="KW-1185">Reference proteome</keyword>
<dbReference type="Pfam" id="PF23070">
    <property type="entry name" value="DUF7043"/>
    <property type="match status" value="1"/>
</dbReference>
<evidence type="ECO:0000313" key="5">
    <source>
        <dbReference type="RefSeq" id="XP_022249822.1"/>
    </source>
</evidence>
<name>A0ABM1T1R6_LIMPO</name>
<dbReference type="InterPro" id="IPR055470">
    <property type="entry name" value="DUF7042"/>
</dbReference>
<dbReference type="GeneID" id="106466155"/>
<feature type="domain" description="DUF7042" evidence="2">
    <location>
        <begin position="203"/>
        <end position="299"/>
    </location>
</feature>
<dbReference type="InterPro" id="IPR055471">
    <property type="entry name" value="DUF7043"/>
</dbReference>
<accession>A0ABM1T1R6</accession>
<dbReference type="RefSeq" id="XP_022249822.1">
    <property type="nucleotide sequence ID" value="XM_022394114.1"/>
</dbReference>
<reference evidence="5" key="1">
    <citation type="submission" date="2025-08" db="UniProtKB">
        <authorList>
            <consortium name="RefSeq"/>
        </authorList>
    </citation>
    <scope>IDENTIFICATION</scope>
    <source>
        <tissue evidence="5">Muscle</tissue>
    </source>
</reference>
<sequence length="352" mass="39657">MPSFMERGVHALPGGQNGAQGNKTDDDKFRCFVYDRIQDNSGFRIAQSGDATCDGLFSAIEGSRTMKLTRVRHPHGKCHFPSWISAADRWRTLDTLWTYVFSDPSTSFHIYNSTSEELQTRAVCNSIDHVTDDATRLVVHTTSECTTGFICMKIHLRTPQIIEIQQGLMTSRPAEACTPIYFDTRNRRFTTLTSSTPWVGECPLVGRYMIQSPQSQLAQFVSDDLEDSVCSEHLESGCRAVDRLEFLSECSSEKRAKSFQCHGSWKENGTYYLIASALRTRRRYCIVFTEDDKTLHFSGSPDVCLRNMRLGRDGFIAFSLSGLCSNTNGTSDHAWLQLILLNIVLSVLPKLI</sequence>
<dbReference type="PANTHER" id="PTHR22255:SF9">
    <property type="entry name" value="LP06548P"/>
    <property type="match status" value="1"/>
</dbReference>
<dbReference type="PANTHER" id="PTHR22255">
    <property type="entry name" value="LP06548P"/>
    <property type="match status" value="1"/>
</dbReference>